<feature type="compositionally biased region" description="Low complexity" evidence="1">
    <location>
        <begin position="711"/>
        <end position="724"/>
    </location>
</feature>
<dbReference type="EMBL" id="BSPG01000061">
    <property type="protein sequence ID" value="GLS46916.1"/>
    <property type="molecule type" value="Genomic_DNA"/>
</dbReference>
<comment type="caution">
    <text evidence="3">The sequence shown here is derived from an EMBL/GenBank/DDBJ whole genome shotgun (WGS) entry which is preliminary data.</text>
</comment>
<dbReference type="EMBL" id="JACIDN010000005">
    <property type="protein sequence ID" value="MBB3903604.1"/>
    <property type="molecule type" value="Genomic_DNA"/>
</dbReference>
<organism evidence="3 4">
    <name type="scientific">Methylobacterium brachythecii</name>
    <dbReference type="NCBI Taxonomy" id="1176177"/>
    <lineage>
        <taxon>Bacteria</taxon>
        <taxon>Pseudomonadati</taxon>
        <taxon>Pseudomonadota</taxon>
        <taxon>Alphaproteobacteria</taxon>
        <taxon>Hyphomicrobiales</taxon>
        <taxon>Methylobacteriaceae</taxon>
        <taxon>Methylobacterium</taxon>
    </lineage>
</organism>
<dbReference type="AlphaFoldDB" id="A0A7W6F7Q3"/>
<reference evidence="2" key="1">
    <citation type="journal article" date="2014" name="Int. J. Syst. Evol. Microbiol.">
        <title>Complete genome of a new Firmicutes species belonging to the dominant human colonic microbiota ('Ruminococcus bicirculans') reveals two chromosomes and a selective capacity to utilize plant glucans.</title>
        <authorList>
            <consortium name="NISC Comparative Sequencing Program"/>
            <person name="Wegmann U."/>
            <person name="Louis P."/>
            <person name="Goesmann A."/>
            <person name="Henrissat B."/>
            <person name="Duncan S.H."/>
            <person name="Flint H.J."/>
        </authorList>
    </citation>
    <scope>NUCLEOTIDE SEQUENCE</scope>
    <source>
        <strain evidence="2">NBRC 107710</strain>
    </source>
</reference>
<reference evidence="5" key="2">
    <citation type="journal article" date="2019" name="Int. J. Syst. Evol. Microbiol.">
        <title>The Global Catalogue of Microorganisms (GCM) 10K type strain sequencing project: providing services to taxonomists for standard genome sequencing and annotation.</title>
        <authorList>
            <consortium name="The Broad Institute Genomics Platform"/>
            <consortium name="The Broad Institute Genome Sequencing Center for Infectious Disease"/>
            <person name="Wu L."/>
            <person name="Ma J."/>
        </authorList>
    </citation>
    <scope>NUCLEOTIDE SEQUENCE [LARGE SCALE GENOMIC DNA]</scope>
    <source>
        <strain evidence="5">NBRC 107710</strain>
    </source>
</reference>
<accession>A0A7W6F7Q3</accession>
<evidence type="ECO:0000313" key="5">
    <source>
        <dbReference type="Proteomes" id="UP001156881"/>
    </source>
</evidence>
<keyword evidence="5" id="KW-1185">Reference proteome</keyword>
<feature type="region of interest" description="Disordered" evidence="1">
    <location>
        <begin position="703"/>
        <end position="724"/>
    </location>
</feature>
<evidence type="ECO:0000313" key="3">
    <source>
        <dbReference type="EMBL" id="MBB3903604.1"/>
    </source>
</evidence>
<dbReference type="Proteomes" id="UP001156881">
    <property type="component" value="Unassembled WGS sequence"/>
</dbReference>
<evidence type="ECO:0000256" key="1">
    <source>
        <dbReference type="SAM" id="MobiDB-lite"/>
    </source>
</evidence>
<sequence>MSTSLFSVLGQPGRSFEWLTAPDALMSSTALSSGELGVLGPILSTVESGPDLTSTDSGTSGLLGPVIANANDAVLDVHASLEDTGHQITPLNGPIHALTNLGETIGLGKIGEPDHLLTDLIHLPQSILDGGGLASAAPALTDIGSVLGAADGLVGSLTGAVAGSNPLAADGLLAPVSDVVNGTASGLHQALDGIGQSVSPLGDALHGVNGLTDSLGLGGQLGTPGNLLTDVVALPGNLLGGHGIDALSPVVGDLGTVLGSATGLLQDVLHVPTSLVGDLAGNGGILSPVTSLLGGLTSDGGVLSPVTAILGGVTGDGGGLTGNLLGSDGLLLPVANIANGPIDAIHANLENVGHDMPLLNDPLHQVINLGTTVGLGALGEGNNLLTDVADLPGSILSGDVAGGLDHVVGDLGNVVGAATGVVGSVPGVLGGLASGGDGSVGGLLSPATSILGDLTGGDQGSPVDGILAPVTSLLGGVTGGGDGSAGGGLLSPVTAILGGVTGDGSSGGLLSPVTSILDGVTGGDHGSTGGILSPVTSILDGVTGGGDGSSGGGLLAPVTGLLSGVTGGGSSDGGLLSPVTSLLGGLGGGSADGTHPLIDISAGPTTSAPVANVSVLTPPSDASHAIQLGAIGVGADQPSLINASLLNGDSLPLPTTGGGGADSLVGHALDLVHNATSGSTSADTTQHTGLDLGLAAIDLGGHTDLHHTDPTPHSSTGGLHLLGL</sequence>
<dbReference type="Proteomes" id="UP000517759">
    <property type="component" value="Unassembled WGS sequence"/>
</dbReference>
<reference evidence="2" key="4">
    <citation type="submission" date="2023-01" db="EMBL/GenBank/DDBJ databases">
        <title>Draft genome sequence of Methylobacterium brachythecii strain NBRC 107710.</title>
        <authorList>
            <person name="Sun Q."/>
            <person name="Mori K."/>
        </authorList>
    </citation>
    <scope>NUCLEOTIDE SEQUENCE</scope>
    <source>
        <strain evidence="2">NBRC 107710</strain>
    </source>
</reference>
<protein>
    <recommendedName>
        <fullName evidence="6">Bacterial collagen-like protein middle domain-containing protein</fullName>
    </recommendedName>
</protein>
<dbReference type="RefSeq" id="WP_183506677.1">
    <property type="nucleotide sequence ID" value="NZ_BSPG01000061.1"/>
</dbReference>
<evidence type="ECO:0000313" key="4">
    <source>
        <dbReference type="Proteomes" id="UP000517759"/>
    </source>
</evidence>
<evidence type="ECO:0000313" key="2">
    <source>
        <dbReference type="EMBL" id="GLS46916.1"/>
    </source>
</evidence>
<evidence type="ECO:0008006" key="6">
    <source>
        <dbReference type="Google" id="ProtNLM"/>
    </source>
</evidence>
<reference evidence="3 4" key="3">
    <citation type="submission" date="2020-08" db="EMBL/GenBank/DDBJ databases">
        <title>Genomic Encyclopedia of Type Strains, Phase IV (KMG-IV): sequencing the most valuable type-strain genomes for metagenomic binning, comparative biology and taxonomic classification.</title>
        <authorList>
            <person name="Goeker M."/>
        </authorList>
    </citation>
    <scope>NUCLEOTIDE SEQUENCE [LARGE SCALE GENOMIC DNA]</scope>
    <source>
        <strain evidence="3 4">DSM 24105</strain>
    </source>
</reference>
<name>A0A7W6F7Q3_9HYPH</name>
<gene>
    <name evidence="2" type="ORF">GCM10007884_49150</name>
    <name evidence="3" type="ORF">GGR33_003113</name>
</gene>
<proteinExistence type="predicted"/>